<dbReference type="RefSeq" id="WP_099366471.1">
    <property type="nucleotide sequence ID" value="NZ_JAYLLN010000005.1"/>
</dbReference>
<feature type="region of interest" description="Disordered" evidence="1">
    <location>
        <begin position="157"/>
        <end position="189"/>
    </location>
</feature>
<evidence type="ECO:0000256" key="1">
    <source>
        <dbReference type="SAM" id="MobiDB-lite"/>
    </source>
</evidence>
<evidence type="ECO:0000313" key="2">
    <source>
        <dbReference type="EMBL" id="MEI5984087.1"/>
    </source>
</evidence>
<proteinExistence type="predicted"/>
<evidence type="ECO:0008006" key="4">
    <source>
        <dbReference type="Google" id="ProtNLM"/>
    </source>
</evidence>
<accession>A0ABU8I3I1</accession>
<dbReference type="PROSITE" id="PS51257">
    <property type="entry name" value="PROKAR_LIPOPROTEIN"/>
    <property type="match status" value="1"/>
</dbReference>
<evidence type="ECO:0000313" key="3">
    <source>
        <dbReference type="Proteomes" id="UP001363035"/>
    </source>
</evidence>
<sequence>MKKVFITLLASASIAFSSCQKEQDIVTMDGEWYIRAILEESTKRDELVSRYYKMYKRSDVYNKYYKTITFSGNSFVITTYDRDKDSNKNTISTITYPFTIDGDNMTVTLPDRRTTTYNYKFYGLGSRSLQLGFINTFVNNNNETIVTTNKTVLLREFPKDDSEEETEEMPAPGEVGGGEDTDAPPPIGW</sequence>
<reference evidence="2 3" key="1">
    <citation type="submission" date="2024-01" db="EMBL/GenBank/DDBJ databases">
        <title>Sphingobacterium tenebrionis sp. nov., a novel endophyte isolated from tenebrio molitor intestines.</title>
        <authorList>
            <person name="Zhang C."/>
        </authorList>
    </citation>
    <scope>NUCLEOTIDE SEQUENCE [LARGE SCALE GENOMIC DNA]</scope>
    <source>
        <strain evidence="2 3">PU5-4</strain>
    </source>
</reference>
<name>A0ABU8I3I1_9SPHI</name>
<dbReference type="EMBL" id="JAYLLN010000005">
    <property type="protein sequence ID" value="MEI5984087.1"/>
    <property type="molecule type" value="Genomic_DNA"/>
</dbReference>
<keyword evidence="3" id="KW-1185">Reference proteome</keyword>
<organism evidence="2 3">
    <name type="scientific">Sphingobacterium tenebrionis</name>
    <dbReference type="NCBI Taxonomy" id="3111775"/>
    <lineage>
        <taxon>Bacteria</taxon>
        <taxon>Pseudomonadati</taxon>
        <taxon>Bacteroidota</taxon>
        <taxon>Sphingobacteriia</taxon>
        <taxon>Sphingobacteriales</taxon>
        <taxon>Sphingobacteriaceae</taxon>
        <taxon>Sphingobacterium</taxon>
    </lineage>
</organism>
<comment type="caution">
    <text evidence="2">The sequence shown here is derived from an EMBL/GenBank/DDBJ whole genome shotgun (WGS) entry which is preliminary data.</text>
</comment>
<dbReference type="Proteomes" id="UP001363035">
    <property type="component" value="Unassembled WGS sequence"/>
</dbReference>
<protein>
    <recommendedName>
        <fullName evidence="4">Lipocalin-like domain-containing protein</fullName>
    </recommendedName>
</protein>
<gene>
    <name evidence="2" type="ORF">VJ786_04135</name>
</gene>